<sequence length="705" mass="76620">MKTSSKHHWFSRSRSRSSSPAPPPPQPPFRHGRPSPEAHPGCMAMMHYLIFAPGAGCVGRPPSSSHVVHSNDAVSPPAGAGAGLQAPRNSLDLDADHLRRDIQIGVQIDPAFDALARPRPSAPPSEAETPRTPSLVARLMGIDGLPDSPASTDTKPREKKKRVIPESISLRQPLRDLSRSLPDTPRASTSSVRAPPPTWDVVDHPRLSLQVLKENVLDRATQYMSMPTSPTSLSGGAKKKKTRSRRDAAESRSTKEHAVREIVRQARETVTNRKSKKNAAANGKENESPVHHQSGGKENAPPPTGKPAAGPTTRAPLADQQPHAPRLPLQPRPPPPPAPPQQQRAKPSRPPPPPPPLDPPPRTSAPTAAVKCKRPDGCERFATRIKKPAPPVPAQPAAASSSARDIAVSGSGERKILTSSSVAAAGVPVEEDPEYVYLRTVLERGVFMRDRGAAGGRAMKGHSVETPVDPLVFHLLELELPVDEARLGPLRHRWNRKLLFHLTQEMLAELLLGVDPTSPSQQQQLLSGPAVVSRLWRRARSFPAADCRVVEDILALVARDVEEAGRARRVVERRLVAEEGEEVAEEVAERVLDSLLDEVAAVAGGDARVTSPPTGSQRLQGSAVTNHRQITVQRSGSRQVGRLASKLARSDPSSPVLVLLYSAVFELGVDRHASCHLLILFFYYLYIKRSPFFVCLFCCYYFSNF</sequence>
<feature type="compositionally biased region" description="Pro residues" evidence="1">
    <location>
        <begin position="328"/>
        <end position="340"/>
    </location>
</feature>
<feature type="region of interest" description="Disordered" evidence="1">
    <location>
        <begin position="222"/>
        <end position="406"/>
    </location>
</feature>
<dbReference type="PANTHER" id="PTHR37751">
    <property type="entry name" value="LOW PROTEIN: M-PHASE INDUCER PHOSPHATASE-LIKE PROTEIN"/>
    <property type="match status" value="1"/>
</dbReference>
<dbReference type="Proteomes" id="UP000006038">
    <property type="component" value="Unassembled WGS sequence"/>
</dbReference>
<dbReference type="InterPro" id="IPR032795">
    <property type="entry name" value="DUF3741-assoc"/>
</dbReference>
<organism evidence="4">
    <name type="scientific">Oryza brachyantha</name>
    <name type="common">malo sina</name>
    <dbReference type="NCBI Taxonomy" id="4533"/>
    <lineage>
        <taxon>Eukaryota</taxon>
        <taxon>Viridiplantae</taxon>
        <taxon>Streptophyta</taxon>
        <taxon>Embryophyta</taxon>
        <taxon>Tracheophyta</taxon>
        <taxon>Spermatophyta</taxon>
        <taxon>Magnoliopsida</taxon>
        <taxon>Liliopsida</taxon>
        <taxon>Poales</taxon>
        <taxon>Poaceae</taxon>
        <taxon>BOP clade</taxon>
        <taxon>Oryzoideae</taxon>
        <taxon>Oryzeae</taxon>
        <taxon>Oryzinae</taxon>
        <taxon>Oryza</taxon>
    </lineage>
</organism>
<dbReference type="AlphaFoldDB" id="J3KUL5"/>
<feature type="region of interest" description="Disordered" evidence="1">
    <location>
        <begin position="141"/>
        <end position="202"/>
    </location>
</feature>
<keyword evidence="5" id="KW-1185">Reference proteome</keyword>
<dbReference type="Pfam" id="PF14309">
    <property type="entry name" value="DUF4378"/>
    <property type="match status" value="1"/>
</dbReference>
<dbReference type="PANTHER" id="PTHR37751:SF1">
    <property type="entry name" value="LOW PROTEIN: M-PHASE INDUCER PHOSPHATASE-LIKE PROTEIN"/>
    <property type="match status" value="1"/>
</dbReference>
<feature type="compositionally biased region" description="Pro residues" evidence="1">
    <location>
        <begin position="348"/>
        <end position="363"/>
    </location>
</feature>
<dbReference type="Pfam" id="PF14383">
    <property type="entry name" value="VARLMGL"/>
    <property type="match status" value="1"/>
</dbReference>
<dbReference type="eggNOG" id="ENOG502RST5">
    <property type="taxonomic scope" value="Eukaryota"/>
</dbReference>
<evidence type="ECO:0008006" key="6">
    <source>
        <dbReference type="Google" id="ProtNLM"/>
    </source>
</evidence>
<dbReference type="HOGENOM" id="CLU_026543_0_0_1"/>
<feature type="region of interest" description="Disordered" evidence="1">
    <location>
        <begin position="61"/>
        <end position="88"/>
    </location>
</feature>
<feature type="compositionally biased region" description="Basic residues" evidence="1">
    <location>
        <begin position="1"/>
        <end position="15"/>
    </location>
</feature>
<evidence type="ECO:0000256" key="1">
    <source>
        <dbReference type="SAM" id="MobiDB-lite"/>
    </source>
</evidence>
<feature type="domain" description="DUF3741" evidence="3">
    <location>
        <begin position="131"/>
        <end position="148"/>
    </location>
</feature>
<accession>J3KUL5</accession>
<evidence type="ECO:0000259" key="2">
    <source>
        <dbReference type="Pfam" id="PF14309"/>
    </source>
</evidence>
<proteinExistence type="predicted"/>
<evidence type="ECO:0000313" key="5">
    <source>
        <dbReference type="Proteomes" id="UP000006038"/>
    </source>
</evidence>
<protein>
    <recommendedName>
        <fullName evidence="6">DUF4378 domain-containing protein</fullName>
    </recommendedName>
</protein>
<feature type="compositionally biased region" description="Low complexity" evidence="1">
    <location>
        <begin position="306"/>
        <end position="327"/>
    </location>
</feature>
<dbReference type="OMA" id="FHYLELF"/>
<feature type="compositionally biased region" description="Polar residues" evidence="1">
    <location>
        <begin position="222"/>
        <end position="234"/>
    </location>
</feature>
<feature type="compositionally biased region" description="Basic and acidic residues" evidence="1">
    <location>
        <begin position="245"/>
        <end position="271"/>
    </location>
</feature>
<name>J3KUL5_ORYBR</name>
<evidence type="ECO:0000259" key="3">
    <source>
        <dbReference type="Pfam" id="PF14383"/>
    </source>
</evidence>
<dbReference type="InterPro" id="IPR025486">
    <property type="entry name" value="DUF4378"/>
</dbReference>
<reference evidence="4" key="1">
    <citation type="submission" date="2015-06" db="UniProtKB">
        <authorList>
            <consortium name="EnsemblPlants"/>
        </authorList>
    </citation>
    <scope>IDENTIFICATION</scope>
</reference>
<feature type="compositionally biased region" description="Basic and acidic residues" evidence="1">
    <location>
        <begin position="373"/>
        <end position="382"/>
    </location>
</feature>
<feature type="domain" description="DUF4378" evidence="2">
    <location>
        <begin position="434"/>
        <end position="598"/>
    </location>
</feature>
<dbReference type="EnsemblPlants" id="OB0066G10020.1">
    <property type="protein sequence ID" value="OB0066G10020.1"/>
    <property type="gene ID" value="OB0066G10020"/>
</dbReference>
<evidence type="ECO:0000313" key="4">
    <source>
        <dbReference type="EnsemblPlants" id="OB0066G10020.1"/>
    </source>
</evidence>
<feature type="region of interest" description="Disordered" evidence="1">
    <location>
        <begin position="1"/>
        <end position="38"/>
    </location>
</feature>
<dbReference type="Gramene" id="OB0066G10020.1">
    <property type="protein sequence ID" value="OB0066G10020.1"/>
    <property type="gene ID" value="OB0066G10020"/>
</dbReference>